<evidence type="ECO:0000256" key="3">
    <source>
        <dbReference type="ARBA" id="ARBA00023002"/>
    </source>
</evidence>
<dbReference type="InterPro" id="IPR017881">
    <property type="entry name" value="NirD"/>
</dbReference>
<dbReference type="InterPro" id="IPR012748">
    <property type="entry name" value="Rieske-like_NirD"/>
</dbReference>
<evidence type="ECO:0000256" key="1">
    <source>
        <dbReference type="ARBA" id="ARBA00022714"/>
    </source>
</evidence>
<keyword evidence="5" id="KW-0411">Iron-sulfur</keyword>
<dbReference type="CDD" id="cd03529">
    <property type="entry name" value="Rieske_NirD"/>
    <property type="match status" value="1"/>
</dbReference>
<dbReference type="Gene3D" id="2.102.10.10">
    <property type="entry name" value="Rieske [2Fe-2S] iron-sulphur domain"/>
    <property type="match status" value="1"/>
</dbReference>
<proteinExistence type="predicted"/>
<dbReference type="PANTHER" id="PTHR40562:SF1">
    <property type="entry name" value="NITRITE REDUCTASE (NADH) SMALL SUBUNIT"/>
    <property type="match status" value="1"/>
</dbReference>
<dbReference type="PANTHER" id="PTHR40562">
    <property type="match status" value="1"/>
</dbReference>
<evidence type="ECO:0000313" key="8">
    <source>
        <dbReference type="EMBL" id="TRY18579.1"/>
    </source>
</evidence>
<dbReference type="EMBL" id="VKKG01000002">
    <property type="protein sequence ID" value="TRY18579.1"/>
    <property type="molecule type" value="Genomic_DNA"/>
</dbReference>
<dbReference type="OrthoDB" id="3213360at2"/>
<evidence type="ECO:0000313" key="9">
    <source>
        <dbReference type="Proteomes" id="UP000317638"/>
    </source>
</evidence>
<dbReference type="GO" id="GO:0042128">
    <property type="term" value="P:nitrate assimilation"/>
    <property type="evidence" value="ECO:0007669"/>
    <property type="project" value="UniProtKB-KW"/>
</dbReference>
<dbReference type="SUPFAM" id="SSF50022">
    <property type="entry name" value="ISP domain"/>
    <property type="match status" value="1"/>
</dbReference>
<dbReference type="Proteomes" id="UP000317638">
    <property type="component" value="Unassembled WGS sequence"/>
</dbReference>
<dbReference type="GO" id="GO:0004497">
    <property type="term" value="F:monooxygenase activity"/>
    <property type="evidence" value="ECO:0007669"/>
    <property type="project" value="UniProtKB-ARBA"/>
</dbReference>
<keyword evidence="1" id="KW-0001">2Fe-2S</keyword>
<sequence>MTLLTANTTTDTWQGVCQLQDLLPERGAAAIVDGVQVALFRLADGTVRAVQQRDPFSGANVISRGIVGSRAGRPTVTSPMYKQVFDLVDGTCLDDGGRSPVAGQAADLATWPVSVRDGAVGIALTPGPVRG</sequence>
<evidence type="ECO:0000256" key="2">
    <source>
        <dbReference type="ARBA" id="ARBA00022723"/>
    </source>
</evidence>
<dbReference type="GO" id="GO:0051537">
    <property type="term" value="F:2 iron, 2 sulfur cluster binding"/>
    <property type="evidence" value="ECO:0007669"/>
    <property type="project" value="UniProtKB-KW"/>
</dbReference>
<organism evidence="8 9">
    <name type="scientific">Tessaracoccus rhinocerotis</name>
    <dbReference type="NCBI Taxonomy" id="1689449"/>
    <lineage>
        <taxon>Bacteria</taxon>
        <taxon>Bacillati</taxon>
        <taxon>Actinomycetota</taxon>
        <taxon>Actinomycetes</taxon>
        <taxon>Propionibacteriales</taxon>
        <taxon>Propionibacteriaceae</taxon>
        <taxon>Tessaracoccus</taxon>
    </lineage>
</organism>
<reference evidence="8 9" key="1">
    <citation type="submission" date="2019-07" db="EMBL/GenBank/DDBJ databases">
        <authorList>
            <person name="Zhou L.-Y."/>
        </authorList>
    </citation>
    <scope>NUCLEOTIDE SEQUENCE [LARGE SCALE GENOMIC DNA]</scope>
    <source>
        <strain evidence="8 9">YIM 101269</strain>
    </source>
</reference>
<evidence type="ECO:0000256" key="6">
    <source>
        <dbReference type="ARBA" id="ARBA00023063"/>
    </source>
</evidence>
<dbReference type="GO" id="GO:0008942">
    <property type="term" value="F:nitrite reductase [NAD(P)H] activity"/>
    <property type="evidence" value="ECO:0007669"/>
    <property type="project" value="InterPro"/>
</dbReference>
<evidence type="ECO:0000256" key="5">
    <source>
        <dbReference type="ARBA" id="ARBA00023014"/>
    </source>
</evidence>
<gene>
    <name evidence="8" type="primary">nirD</name>
    <name evidence="8" type="ORF">FOJ82_05480</name>
</gene>
<keyword evidence="3" id="KW-0560">Oxidoreductase</keyword>
<dbReference type="PROSITE" id="PS51300">
    <property type="entry name" value="NIRD"/>
    <property type="match status" value="1"/>
</dbReference>
<accession>A0A553K1L2</accession>
<dbReference type="GO" id="GO:0016705">
    <property type="term" value="F:oxidoreductase activity, acting on paired donors, with incorporation or reduction of molecular oxygen"/>
    <property type="evidence" value="ECO:0007669"/>
    <property type="project" value="UniProtKB-ARBA"/>
</dbReference>
<name>A0A553K1L2_9ACTN</name>
<dbReference type="Pfam" id="PF13806">
    <property type="entry name" value="Rieske_2"/>
    <property type="match status" value="1"/>
</dbReference>
<dbReference type="AlphaFoldDB" id="A0A553K1L2"/>
<keyword evidence="2" id="KW-0479">Metal-binding</keyword>
<keyword evidence="9" id="KW-1185">Reference proteome</keyword>
<evidence type="ECO:0000256" key="4">
    <source>
        <dbReference type="ARBA" id="ARBA00023004"/>
    </source>
</evidence>
<dbReference type="InterPro" id="IPR036922">
    <property type="entry name" value="Rieske_2Fe-2S_sf"/>
</dbReference>
<evidence type="ECO:0000259" key="7">
    <source>
        <dbReference type="PROSITE" id="PS51296"/>
    </source>
</evidence>
<dbReference type="InterPro" id="IPR017941">
    <property type="entry name" value="Rieske_2Fe-2S"/>
</dbReference>
<dbReference type="RefSeq" id="WP_143937475.1">
    <property type="nucleotide sequence ID" value="NZ_VKKG01000002.1"/>
</dbReference>
<dbReference type="PROSITE" id="PS51296">
    <property type="entry name" value="RIESKE"/>
    <property type="match status" value="1"/>
</dbReference>
<dbReference type="NCBIfam" id="TIGR02378">
    <property type="entry name" value="nirD_assim_sml"/>
    <property type="match status" value="1"/>
</dbReference>
<keyword evidence="4" id="KW-0408">Iron</keyword>
<dbReference type="GO" id="GO:0046872">
    <property type="term" value="F:metal ion binding"/>
    <property type="evidence" value="ECO:0007669"/>
    <property type="project" value="UniProtKB-KW"/>
</dbReference>
<feature type="domain" description="Rieske" evidence="7">
    <location>
        <begin position="14"/>
        <end position="122"/>
    </location>
</feature>
<protein>
    <submittedName>
        <fullName evidence="8">Nitrite reductase small subunit NirD</fullName>
    </submittedName>
</protein>
<keyword evidence="6" id="KW-0534">Nitrate assimilation</keyword>
<comment type="caution">
    <text evidence="8">The sequence shown here is derived from an EMBL/GenBank/DDBJ whole genome shotgun (WGS) entry which is preliminary data.</text>
</comment>